<dbReference type="Proteomes" id="UP000524535">
    <property type="component" value="Unassembled WGS sequence"/>
</dbReference>
<keyword evidence="5" id="KW-1185">Reference proteome</keyword>
<evidence type="ECO:0000313" key="4">
    <source>
        <dbReference type="Proteomes" id="UP000520770"/>
    </source>
</evidence>
<dbReference type="EMBL" id="JACIHM010000016">
    <property type="protein sequence ID" value="MBB4449529.1"/>
    <property type="molecule type" value="Genomic_DNA"/>
</dbReference>
<proteinExistence type="predicted"/>
<dbReference type="AlphaFoldDB" id="A0A7W6TK67"/>
<evidence type="ECO:0000313" key="1">
    <source>
        <dbReference type="EMBL" id="MBB4351603.1"/>
    </source>
</evidence>
<reference evidence="4 5" key="1">
    <citation type="submission" date="2020-08" db="EMBL/GenBank/DDBJ databases">
        <title>Genomic Encyclopedia of Type Strains, Phase IV (KMG-V): Genome sequencing to study the core and pangenomes of soil and plant-associated prokaryotes.</title>
        <authorList>
            <person name="Whitman W."/>
        </authorList>
    </citation>
    <scope>NUCLEOTIDE SEQUENCE [LARGE SCALE GENOMIC DNA]</scope>
    <source>
        <strain evidence="2 5">SEMIA 444</strain>
        <strain evidence="1 4">SEMIA 448</strain>
        <strain evidence="3 6">SEMIA 452</strain>
    </source>
</reference>
<name>A0A7W6TK67_9HYPH</name>
<evidence type="ECO:0000313" key="2">
    <source>
        <dbReference type="EMBL" id="MBB4414855.1"/>
    </source>
</evidence>
<organism evidence="2 5">
    <name type="scientific">Aliirhizobium cellulosilyticum</name>
    <dbReference type="NCBI Taxonomy" id="393664"/>
    <lineage>
        <taxon>Bacteria</taxon>
        <taxon>Pseudomonadati</taxon>
        <taxon>Pseudomonadota</taxon>
        <taxon>Alphaproteobacteria</taxon>
        <taxon>Hyphomicrobiales</taxon>
        <taxon>Rhizobiaceae</taxon>
        <taxon>Aliirhizobium</taxon>
    </lineage>
</organism>
<dbReference type="EMBL" id="JACIGY010000015">
    <property type="protein sequence ID" value="MBB4414855.1"/>
    <property type="molecule type" value="Genomic_DNA"/>
</dbReference>
<evidence type="ECO:0000313" key="3">
    <source>
        <dbReference type="EMBL" id="MBB4449529.1"/>
    </source>
</evidence>
<sequence>MDIYIENTVRIFRGGFGCDRAENAMFATVELLREEKNLRPEFLRRVGITLTKADVWDTGSNGVPLELVELAIHELRWPEFRQLIEVRRSLFPLDSSHLSLFAAFDRDWIDRDYYQRYRTRGEEG</sequence>
<dbReference type="RefSeq" id="WP_183830102.1">
    <property type="nucleotide sequence ID" value="NZ_JACIGW010000013.1"/>
</dbReference>
<dbReference type="Proteomes" id="UP000576087">
    <property type="component" value="Unassembled WGS sequence"/>
</dbReference>
<dbReference type="EMBL" id="JACIGW010000013">
    <property type="protein sequence ID" value="MBB4351603.1"/>
    <property type="molecule type" value="Genomic_DNA"/>
</dbReference>
<accession>A0A7W6TK67</accession>
<comment type="caution">
    <text evidence="2">The sequence shown here is derived from an EMBL/GenBank/DDBJ whole genome shotgun (WGS) entry which is preliminary data.</text>
</comment>
<evidence type="ECO:0000313" key="6">
    <source>
        <dbReference type="Proteomes" id="UP000576087"/>
    </source>
</evidence>
<gene>
    <name evidence="2" type="ORF">GGE31_005401</name>
    <name evidence="1" type="ORF">GGE33_005385</name>
    <name evidence="3" type="ORF">GGE35_005385</name>
</gene>
<evidence type="ECO:0000313" key="5">
    <source>
        <dbReference type="Proteomes" id="UP000524535"/>
    </source>
</evidence>
<dbReference type="Proteomes" id="UP000520770">
    <property type="component" value="Unassembled WGS sequence"/>
</dbReference>
<protein>
    <submittedName>
        <fullName evidence="2">Uncharacterized protein</fullName>
    </submittedName>
</protein>